<organism evidence="1 2">
    <name type="scientific">Nocardioides nanhaiensis</name>
    <dbReference type="NCBI Taxonomy" id="1476871"/>
    <lineage>
        <taxon>Bacteria</taxon>
        <taxon>Bacillati</taxon>
        <taxon>Actinomycetota</taxon>
        <taxon>Actinomycetes</taxon>
        <taxon>Propionibacteriales</taxon>
        <taxon>Nocardioidaceae</taxon>
        <taxon>Nocardioides</taxon>
    </lineage>
</organism>
<name>A0ABP8VR92_9ACTN</name>
<dbReference type="RefSeq" id="WP_345262329.1">
    <property type="nucleotide sequence ID" value="NZ_BAABIM010000001.1"/>
</dbReference>
<dbReference type="NCBIfam" id="NF038146">
    <property type="entry name" value="LxmA_leader"/>
    <property type="match status" value="1"/>
</dbReference>
<sequence length="58" mass="5669">MSTQDLIAGYAAYTEAAELGAADSADAPGVTPTTTTTSSNACAASVGASIYFTVSQSC</sequence>
<reference evidence="2" key="1">
    <citation type="journal article" date="2019" name="Int. J. Syst. Evol. Microbiol.">
        <title>The Global Catalogue of Microorganisms (GCM) 10K type strain sequencing project: providing services to taxonomists for standard genome sequencing and annotation.</title>
        <authorList>
            <consortium name="The Broad Institute Genomics Platform"/>
            <consortium name="The Broad Institute Genome Sequencing Center for Infectious Disease"/>
            <person name="Wu L."/>
            <person name="Ma J."/>
        </authorList>
    </citation>
    <scope>NUCLEOTIDE SEQUENCE [LARGE SCALE GENOMIC DNA]</scope>
    <source>
        <strain evidence="2">JCM 18127</strain>
    </source>
</reference>
<dbReference type="InterPro" id="IPR049906">
    <property type="entry name" value="LxmA-like_leader"/>
</dbReference>
<dbReference type="EMBL" id="BAABIM010000001">
    <property type="protein sequence ID" value="GAA4670261.1"/>
    <property type="molecule type" value="Genomic_DNA"/>
</dbReference>
<dbReference type="Proteomes" id="UP001500621">
    <property type="component" value="Unassembled WGS sequence"/>
</dbReference>
<proteinExistence type="predicted"/>
<evidence type="ECO:0008006" key="3">
    <source>
        <dbReference type="Google" id="ProtNLM"/>
    </source>
</evidence>
<comment type="caution">
    <text evidence="1">The sequence shown here is derived from an EMBL/GenBank/DDBJ whole genome shotgun (WGS) entry which is preliminary data.</text>
</comment>
<accession>A0ABP8VR92</accession>
<evidence type="ECO:0000313" key="2">
    <source>
        <dbReference type="Proteomes" id="UP001500621"/>
    </source>
</evidence>
<gene>
    <name evidence="1" type="ORF">GCM10023226_03530</name>
</gene>
<evidence type="ECO:0000313" key="1">
    <source>
        <dbReference type="EMBL" id="GAA4670261.1"/>
    </source>
</evidence>
<keyword evidence="2" id="KW-1185">Reference proteome</keyword>
<protein>
    <recommendedName>
        <fullName evidence="3">Thiocillin family RiPP</fullName>
    </recommendedName>
</protein>